<name>A0A839DZH0_9PSEU</name>
<evidence type="ECO:0000256" key="2">
    <source>
        <dbReference type="ARBA" id="ARBA00009695"/>
    </source>
</evidence>
<dbReference type="EMBL" id="JACGWZ010000004">
    <property type="protein sequence ID" value="MBA8825646.1"/>
    <property type="molecule type" value="Genomic_DNA"/>
</dbReference>
<dbReference type="InterPro" id="IPR053924">
    <property type="entry name" value="RecX_HTH_2nd"/>
</dbReference>
<dbReference type="InterPro" id="IPR053925">
    <property type="entry name" value="RecX_HTH_3rd"/>
</dbReference>
<feature type="domain" description="RecX third three-helical" evidence="7">
    <location>
        <begin position="107"/>
        <end position="154"/>
    </location>
</feature>
<dbReference type="Pfam" id="PF02631">
    <property type="entry name" value="RecX_HTH2"/>
    <property type="match status" value="1"/>
</dbReference>
<reference evidence="9 10" key="1">
    <citation type="submission" date="2020-07" db="EMBL/GenBank/DDBJ databases">
        <title>Sequencing the genomes of 1000 actinobacteria strains.</title>
        <authorList>
            <person name="Klenk H.-P."/>
        </authorList>
    </citation>
    <scope>NUCLEOTIDE SEQUENCE [LARGE SCALE GENOMIC DNA]</scope>
    <source>
        <strain evidence="9 10">DSM 45975</strain>
    </source>
</reference>
<evidence type="ECO:0000256" key="5">
    <source>
        <dbReference type="HAMAP-Rule" id="MF_01114"/>
    </source>
</evidence>
<gene>
    <name evidence="5" type="primary">recX</name>
    <name evidence="9" type="ORF">FHX42_003012</name>
</gene>
<dbReference type="Proteomes" id="UP000569329">
    <property type="component" value="Unassembled WGS sequence"/>
</dbReference>
<comment type="caution">
    <text evidence="9">The sequence shown here is derived from an EMBL/GenBank/DDBJ whole genome shotgun (WGS) entry which is preliminary data.</text>
</comment>
<organism evidence="9 10">
    <name type="scientific">Halosaccharopolyspora lacisalsi</name>
    <dbReference type="NCBI Taxonomy" id="1000566"/>
    <lineage>
        <taxon>Bacteria</taxon>
        <taxon>Bacillati</taxon>
        <taxon>Actinomycetota</taxon>
        <taxon>Actinomycetes</taxon>
        <taxon>Pseudonocardiales</taxon>
        <taxon>Pseudonocardiaceae</taxon>
        <taxon>Halosaccharopolyspora</taxon>
    </lineage>
</organism>
<comment type="function">
    <text evidence="5">Modulates RecA activity.</text>
</comment>
<dbReference type="RefSeq" id="WP_328796143.1">
    <property type="nucleotide sequence ID" value="NZ_JACGWZ010000004.1"/>
</dbReference>
<dbReference type="HAMAP" id="MF_01114">
    <property type="entry name" value="RecX"/>
    <property type="match status" value="1"/>
</dbReference>
<feature type="domain" description="RecX second three-helical" evidence="6">
    <location>
        <begin position="60"/>
        <end position="101"/>
    </location>
</feature>
<evidence type="ECO:0000313" key="9">
    <source>
        <dbReference type="EMBL" id="MBA8825646.1"/>
    </source>
</evidence>
<dbReference type="PANTHER" id="PTHR33602:SF1">
    <property type="entry name" value="REGULATORY PROTEIN RECX FAMILY PROTEIN"/>
    <property type="match status" value="1"/>
</dbReference>
<evidence type="ECO:0000259" key="8">
    <source>
        <dbReference type="Pfam" id="PF21982"/>
    </source>
</evidence>
<dbReference type="PANTHER" id="PTHR33602">
    <property type="entry name" value="REGULATORY PROTEIN RECX FAMILY PROTEIN"/>
    <property type="match status" value="1"/>
</dbReference>
<proteinExistence type="inferred from homology"/>
<dbReference type="InterPro" id="IPR036388">
    <property type="entry name" value="WH-like_DNA-bd_sf"/>
</dbReference>
<dbReference type="AlphaFoldDB" id="A0A839DZH0"/>
<dbReference type="InterPro" id="IPR053926">
    <property type="entry name" value="RecX_HTH_1st"/>
</dbReference>
<dbReference type="Gene3D" id="1.10.10.10">
    <property type="entry name" value="Winged helix-like DNA-binding domain superfamily/Winged helix DNA-binding domain"/>
    <property type="match status" value="2"/>
</dbReference>
<evidence type="ECO:0000256" key="3">
    <source>
        <dbReference type="ARBA" id="ARBA00018111"/>
    </source>
</evidence>
<evidence type="ECO:0000313" key="10">
    <source>
        <dbReference type="Proteomes" id="UP000569329"/>
    </source>
</evidence>
<keyword evidence="4 5" id="KW-0963">Cytoplasm</keyword>
<evidence type="ECO:0000259" key="7">
    <source>
        <dbReference type="Pfam" id="PF21981"/>
    </source>
</evidence>
<accession>A0A839DZH0</accession>
<feature type="domain" description="RecX first three-helical" evidence="8">
    <location>
        <begin position="14"/>
        <end position="52"/>
    </location>
</feature>
<comment type="similarity">
    <text evidence="2 5">Belongs to the RecX family.</text>
</comment>
<dbReference type="Pfam" id="PF21982">
    <property type="entry name" value="RecX_HTH1"/>
    <property type="match status" value="1"/>
</dbReference>
<protein>
    <recommendedName>
        <fullName evidence="3 5">Regulatory protein RecX</fullName>
    </recommendedName>
</protein>
<evidence type="ECO:0000256" key="1">
    <source>
        <dbReference type="ARBA" id="ARBA00004496"/>
    </source>
</evidence>
<sequence>MVSEDRPEDPEQFARDAVYRLLTVRARSRAELMGSLSRKGVEEEVAEAVVGKFVDAGLVDDAAFADSWVRQRHEYQGLGRKALAAELRNKGVDEEAASAALAQVASEDEAERARELVRRKLRGMTTVDSTTRTRRLVAMLARKGYSEGMAFRVVREELDASGSDGQLPEEADW</sequence>
<keyword evidence="10" id="KW-1185">Reference proteome</keyword>
<dbReference type="GO" id="GO:0005737">
    <property type="term" value="C:cytoplasm"/>
    <property type="evidence" value="ECO:0007669"/>
    <property type="project" value="UniProtKB-SubCell"/>
</dbReference>
<dbReference type="InterPro" id="IPR003783">
    <property type="entry name" value="Regulatory_RecX"/>
</dbReference>
<dbReference type="Pfam" id="PF21981">
    <property type="entry name" value="RecX_HTH3"/>
    <property type="match status" value="1"/>
</dbReference>
<evidence type="ECO:0000256" key="4">
    <source>
        <dbReference type="ARBA" id="ARBA00022490"/>
    </source>
</evidence>
<evidence type="ECO:0000259" key="6">
    <source>
        <dbReference type="Pfam" id="PF02631"/>
    </source>
</evidence>
<dbReference type="GO" id="GO:0006282">
    <property type="term" value="P:regulation of DNA repair"/>
    <property type="evidence" value="ECO:0007669"/>
    <property type="project" value="UniProtKB-UniRule"/>
</dbReference>
<comment type="subcellular location">
    <subcellularLocation>
        <location evidence="1 5">Cytoplasm</location>
    </subcellularLocation>
</comment>